<sequence length="123" mass="14141">MPLTMASTFDWDPPLLMVFTLSLWFSVSSPFQETAPMREPETSIQNSLFFSSPDPFTVSSLCFFKVLLFSEKDPHTLPKRRRLKKNWAPVEESFPKKTPLRASACILFLSSVILVISIFFLLF</sequence>
<feature type="transmembrane region" description="Helical" evidence="1">
    <location>
        <begin position="100"/>
        <end position="122"/>
    </location>
</feature>
<accession>A0AAN9R6G3</accession>
<dbReference type="AlphaFoldDB" id="A0AAN9R6G3"/>
<gene>
    <name evidence="3" type="ORF">VNO77_03030</name>
</gene>
<keyword evidence="1" id="KW-0812">Transmembrane</keyword>
<feature type="chain" id="PRO_5042991978" evidence="2">
    <location>
        <begin position="31"/>
        <end position="123"/>
    </location>
</feature>
<feature type="signal peptide" evidence="2">
    <location>
        <begin position="1"/>
        <end position="30"/>
    </location>
</feature>
<evidence type="ECO:0000256" key="1">
    <source>
        <dbReference type="SAM" id="Phobius"/>
    </source>
</evidence>
<reference evidence="3 4" key="1">
    <citation type="submission" date="2024-01" db="EMBL/GenBank/DDBJ databases">
        <title>The genomes of 5 underutilized Papilionoideae crops provide insights into root nodulation and disease resistanc.</title>
        <authorList>
            <person name="Jiang F."/>
        </authorList>
    </citation>
    <scope>NUCLEOTIDE SEQUENCE [LARGE SCALE GENOMIC DNA]</scope>
    <source>
        <strain evidence="3">LVBAO_FW01</strain>
        <tissue evidence="3">Leaves</tissue>
    </source>
</reference>
<keyword evidence="1" id="KW-1133">Transmembrane helix</keyword>
<evidence type="ECO:0000313" key="3">
    <source>
        <dbReference type="EMBL" id="KAK7361007.1"/>
    </source>
</evidence>
<keyword evidence="2" id="KW-0732">Signal</keyword>
<proteinExistence type="predicted"/>
<protein>
    <submittedName>
        <fullName evidence="3">Uncharacterized protein</fullName>
    </submittedName>
</protein>
<dbReference type="EMBL" id="JAYMYQ010000001">
    <property type="protein sequence ID" value="KAK7361007.1"/>
    <property type="molecule type" value="Genomic_DNA"/>
</dbReference>
<keyword evidence="1" id="KW-0472">Membrane</keyword>
<evidence type="ECO:0000313" key="4">
    <source>
        <dbReference type="Proteomes" id="UP001367508"/>
    </source>
</evidence>
<comment type="caution">
    <text evidence="3">The sequence shown here is derived from an EMBL/GenBank/DDBJ whole genome shotgun (WGS) entry which is preliminary data.</text>
</comment>
<organism evidence="3 4">
    <name type="scientific">Canavalia gladiata</name>
    <name type="common">Sword bean</name>
    <name type="synonym">Dolichos gladiatus</name>
    <dbReference type="NCBI Taxonomy" id="3824"/>
    <lineage>
        <taxon>Eukaryota</taxon>
        <taxon>Viridiplantae</taxon>
        <taxon>Streptophyta</taxon>
        <taxon>Embryophyta</taxon>
        <taxon>Tracheophyta</taxon>
        <taxon>Spermatophyta</taxon>
        <taxon>Magnoliopsida</taxon>
        <taxon>eudicotyledons</taxon>
        <taxon>Gunneridae</taxon>
        <taxon>Pentapetalae</taxon>
        <taxon>rosids</taxon>
        <taxon>fabids</taxon>
        <taxon>Fabales</taxon>
        <taxon>Fabaceae</taxon>
        <taxon>Papilionoideae</taxon>
        <taxon>50 kb inversion clade</taxon>
        <taxon>NPAAA clade</taxon>
        <taxon>indigoferoid/millettioid clade</taxon>
        <taxon>Phaseoleae</taxon>
        <taxon>Canavalia</taxon>
    </lineage>
</organism>
<evidence type="ECO:0000256" key="2">
    <source>
        <dbReference type="SAM" id="SignalP"/>
    </source>
</evidence>
<name>A0AAN9R6G3_CANGL</name>
<dbReference type="Proteomes" id="UP001367508">
    <property type="component" value="Unassembled WGS sequence"/>
</dbReference>
<keyword evidence="4" id="KW-1185">Reference proteome</keyword>